<evidence type="ECO:0000313" key="1">
    <source>
        <dbReference type="EMBL" id="PON49825.1"/>
    </source>
</evidence>
<dbReference type="Proteomes" id="UP000237000">
    <property type="component" value="Unassembled WGS sequence"/>
</dbReference>
<protein>
    <recommendedName>
        <fullName evidence="3">RNase H type-1 domain-containing protein</fullName>
    </recommendedName>
</protein>
<dbReference type="AlphaFoldDB" id="A0A2P5BLZ3"/>
<evidence type="ECO:0008006" key="3">
    <source>
        <dbReference type="Google" id="ProtNLM"/>
    </source>
</evidence>
<keyword evidence="2" id="KW-1185">Reference proteome</keyword>
<dbReference type="EMBL" id="JXTC01000494">
    <property type="protein sequence ID" value="PON49825.1"/>
    <property type="molecule type" value="Genomic_DNA"/>
</dbReference>
<gene>
    <name evidence="1" type="ORF">TorRG33x02_316220</name>
</gene>
<sequence>MGTDFMIRDHSRSVIATGTKYYPGDFSVENAELMALQDGLLYAHLHGLNLLSGECDALK</sequence>
<organism evidence="1 2">
    <name type="scientific">Trema orientale</name>
    <name type="common">Charcoal tree</name>
    <name type="synonym">Celtis orientalis</name>
    <dbReference type="NCBI Taxonomy" id="63057"/>
    <lineage>
        <taxon>Eukaryota</taxon>
        <taxon>Viridiplantae</taxon>
        <taxon>Streptophyta</taxon>
        <taxon>Embryophyta</taxon>
        <taxon>Tracheophyta</taxon>
        <taxon>Spermatophyta</taxon>
        <taxon>Magnoliopsida</taxon>
        <taxon>eudicotyledons</taxon>
        <taxon>Gunneridae</taxon>
        <taxon>Pentapetalae</taxon>
        <taxon>rosids</taxon>
        <taxon>fabids</taxon>
        <taxon>Rosales</taxon>
        <taxon>Cannabaceae</taxon>
        <taxon>Trema</taxon>
    </lineage>
</organism>
<evidence type="ECO:0000313" key="2">
    <source>
        <dbReference type="Proteomes" id="UP000237000"/>
    </source>
</evidence>
<reference evidence="2" key="1">
    <citation type="submission" date="2016-06" db="EMBL/GenBank/DDBJ databases">
        <title>Parallel loss of symbiosis genes in relatives of nitrogen-fixing non-legume Parasponia.</title>
        <authorList>
            <person name="Van Velzen R."/>
            <person name="Holmer R."/>
            <person name="Bu F."/>
            <person name="Rutten L."/>
            <person name="Van Zeijl A."/>
            <person name="Liu W."/>
            <person name="Santuari L."/>
            <person name="Cao Q."/>
            <person name="Sharma T."/>
            <person name="Shen D."/>
            <person name="Roswanjaya Y."/>
            <person name="Wardhani T."/>
            <person name="Kalhor M.S."/>
            <person name="Jansen J."/>
            <person name="Van den Hoogen J."/>
            <person name="Gungor B."/>
            <person name="Hartog M."/>
            <person name="Hontelez J."/>
            <person name="Verver J."/>
            <person name="Yang W.-C."/>
            <person name="Schijlen E."/>
            <person name="Repin R."/>
            <person name="Schilthuizen M."/>
            <person name="Schranz E."/>
            <person name="Heidstra R."/>
            <person name="Miyata K."/>
            <person name="Fedorova E."/>
            <person name="Kohlen W."/>
            <person name="Bisseling T."/>
            <person name="Smit S."/>
            <person name="Geurts R."/>
        </authorList>
    </citation>
    <scope>NUCLEOTIDE SEQUENCE [LARGE SCALE GENOMIC DNA]</scope>
    <source>
        <strain evidence="2">cv. RG33-2</strain>
    </source>
</reference>
<proteinExistence type="predicted"/>
<dbReference type="InParanoid" id="A0A2P5BLZ3"/>
<accession>A0A2P5BLZ3</accession>
<feature type="non-terminal residue" evidence="1">
    <location>
        <position position="59"/>
    </location>
</feature>
<comment type="caution">
    <text evidence="1">The sequence shown here is derived from an EMBL/GenBank/DDBJ whole genome shotgun (WGS) entry which is preliminary data.</text>
</comment>
<name>A0A2P5BLZ3_TREOI</name>